<dbReference type="eggNOG" id="KOG2749">
    <property type="taxonomic scope" value="Eukaryota"/>
</dbReference>
<dbReference type="GO" id="GO:0005524">
    <property type="term" value="F:ATP binding"/>
    <property type="evidence" value="ECO:0007669"/>
    <property type="project" value="UniProtKB-UniRule"/>
</dbReference>
<dbReference type="PANTHER" id="PTHR12755:SF6">
    <property type="entry name" value="POLYRIBONUCLEOTIDE 5'-HYDROXYL-KINASE CLP1"/>
    <property type="match status" value="1"/>
</dbReference>
<dbReference type="InterPro" id="IPR032324">
    <property type="entry name" value="Clp1_N"/>
</dbReference>
<dbReference type="FunFam" id="2.60.120.1030:FF:000001">
    <property type="entry name" value="Protein CLP1 homolog 5"/>
    <property type="match status" value="1"/>
</dbReference>
<keyword evidence="7 9" id="KW-0067">ATP-binding</keyword>
<keyword evidence="5 9" id="KW-0507">mRNA processing</keyword>
<name>E4ZQG8_LEPMJ</name>
<dbReference type="InterPro" id="IPR028606">
    <property type="entry name" value="Clp1"/>
</dbReference>
<dbReference type="Gene3D" id="2.60.120.1030">
    <property type="entry name" value="Clp1, DNA binding domain"/>
    <property type="match status" value="1"/>
</dbReference>
<dbReference type="OrthoDB" id="258143at2759"/>
<dbReference type="VEuPathDB" id="FungiDB:LEMA_P036470.1"/>
<dbReference type="SUPFAM" id="SSF52540">
    <property type="entry name" value="P-loop containing nucleoside triphosphate hydrolases"/>
    <property type="match status" value="1"/>
</dbReference>
<comment type="function">
    <text evidence="9">Required for endonucleolytic cleavage during polyadenylation-dependent pre-mRNA 3'-end formation.</text>
</comment>
<dbReference type="InterPro" id="IPR010655">
    <property type="entry name" value="Clp1_C"/>
</dbReference>
<sequence>MISLPGLNLASQPIEPTNAPASTTIRTQDLAANTEYRFEVAFGKNLTIKLQSGTAEFFGTELGPATTYTFEGTKGAIFTWHGCRLEIGGEVESDYVAEETPMMSVANLHFALEDLRDKSIASGNADLGPRVLVVGPDNSGKTSLVKILTSYAVKTGRQPMVINLDSREGMLSIPGSFSAAAYSSIIDIEQGWGSSPISGPSPIPVKQPLVYQYGLKDAEEGKVFKPLVTRMALAVTSRLEEDTASKQAGFIIDSSGSISQGKNGVYDNIEHIVSEFSVNIVITLGSERLYSDLSRKFSTRSPDPADAISVIRLDKSGGCIDRSEPYMRALRHSQIRSYFFGSGEALPLAPSSQMADFADLNIYRVKEADSGFVSSAGDAADYGYGYGNGSGGEVEEIYEKVGVTAAELQDSLLAVTMAGAGDKHGAIRDACVRGFVYVADVDEAKRKVKLLSPMPGSVAGNALVLGRWPEDVPGLVN</sequence>
<evidence type="ECO:0000256" key="1">
    <source>
        <dbReference type="ARBA" id="ARBA00003798"/>
    </source>
</evidence>
<proteinExistence type="inferred from homology"/>
<evidence type="ECO:0000313" key="13">
    <source>
        <dbReference type="EMBL" id="CBX93973.1"/>
    </source>
</evidence>
<dbReference type="Pfam" id="PF06807">
    <property type="entry name" value="Clp1"/>
    <property type="match status" value="1"/>
</dbReference>
<comment type="subcellular location">
    <subcellularLocation>
        <location evidence="2 9">Nucleus</location>
    </subcellularLocation>
</comment>
<dbReference type="FunCoup" id="E4ZQG8">
    <property type="interactions" value="773"/>
</dbReference>
<comment type="subunit">
    <text evidence="9">Component of a pre-mRNA cleavage factor complex. Interacts directly with PCF11.</text>
</comment>
<evidence type="ECO:0000256" key="6">
    <source>
        <dbReference type="ARBA" id="ARBA00022741"/>
    </source>
</evidence>
<feature type="domain" description="Clp1 N-terminal" evidence="11">
    <location>
        <begin position="30"/>
        <end position="118"/>
    </location>
</feature>
<evidence type="ECO:0000256" key="4">
    <source>
        <dbReference type="ARBA" id="ARBA00019824"/>
    </source>
</evidence>
<dbReference type="InterPro" id="IPR038239">
    <property type="entry name" value="Clp1_N_sf"/>
</dbReference>
<dbReference type="OMA" id="VQYVNCH"/>
<feature type="binding site" evidence="9">
    <location>
        <position position="35"/>
    </location>
    <ligand>
        <name>ATP</name>
        <dbReference type="ChEBI" id="CHEBI:30616"/>
    </ligand>
</feature>
<reference evidence="14" key="1">
    <citation type="journal article" date="2011" name="Nat. Commun.">
        <title>Effector diversification within compartments of the Leptosphaeria maculans genome affected by Repeat-Induced Point mutations.</title>
        <authorList>
            <person name="Rouxel T."/>
            <person name="Grandaubert J."/>
            <person name="Hane J.K."/>
            <person name="Hoede C."/>
            <person name="van de Wouw A.P."/>
            <person name="Couloux A."/>
            <person name="Dominguez V."/>
            <person name="Anthouard V."/>
            <person name="Bally P."/>
            <person name="Bourras S."/>
            <person name="Cozijnsen A.J."/>
            <person name="Ciuffetti L.M."/>
            <person name="Degrave A."/>
            <person name="Dilmaghani A."/>
            <person name="Duret L."/>
            <person name="Fudal I."/>
            <person name="Goodwin S.B."/>
            <person name="Gout L."/>
            <person name="Glaser N."/>
            <person name="Linglin J."/>
            <person name="Kema G.H.J."/>
            <person name="Lapalu N."/>
            <person name="Lawrence C.B."/>
            <person name="May K."/>
            <person name="Meyer M."/>
            <person name="Ollivier B."/>
            <person name="Poulain J."/>
            <person name="Schoch C.L."/>
            <person name="Simon A."/>
            <person name="Spatafora J.W."/>
            <person name="Stachowiak A."/>
            <person name="Turgeon B.G."/>
            <person name="Tyler B.M."/>
            <person name="Vincent D."/>
            <person name="Weissenbach J."/>
            <person name="Amselem J."/>
            <person name="Quesneville H."/>
            <person name="Oliver R.P."/>
            <person name="Wincker P."/>
            <person name="Balesdent M.-H."/>
            <person name="Howlett B.J."/>
        </authorList>
    </citation>
    <scope>NUCLEOTIDE SEQUENCE [LARGE SCALE GENOMIC DNA]</scope>
    <source>
        <strain evidence="14">JN3 / isolate v23.1.3 / race Av1-4-5-6-7-8</strain>
    </source>
</reference>
<evidence type="ECO:0000256" key="2">
    <source>
        <dbReference type="ARBA" id="ARBA00004123"/>
    </source>
</evidence>
<dbReference type="Pfam" id="PF16573">
    <property type="entry name" value="CLP1_N"/>
    <property type="match status" value="1"/>
</dbReference>
<feature type="binding site" evidence="9">
    <location>
        <begin position="138"/>
        <end position="143"/>
    </location>
    <ligand>
        <name>ATP</name>
        <dbReference type="ChEBI" id="CHEBI:30616"/>
    </ligand>
</feature>
<dbReference type="InterPro" id="IPR032319">
    <property type="entry name" value="CLP1_P"/>
</dbReference>
<dbReference type="Gene3D" id="2.40.30.330">
    <property type="entry name" value="Pre-mRNA cleavage complex subunit Clp1, C-terminal domain"/>
    <property type="match status" value="1"/>
</dbReference>
<gene>
    <name evidence="9" type="primary">CLP1</name>
    <name evidence="13" type="ORF">LEMA_P036470.1</name>
</gene>
<dbReference type="Pfam" id="PF16575">
    <property type="entry name" value="CLP1_P"/>
    <property type="match status" value="1"/>
</dbReference>
<evidence type="ECO:0000256" key="9">
    <source>
        <dbReference type="HAMAP-Rule" id="MF_03035"/>
    </source>
</evidence>
<dbReference type="InterPro" id="IPR045116">
    <property type="entry name" value="Clp1/Grc3"/>
</dbReference>
<evidence type="ECO:0000256" key="8">
    <source>
        <dbReference type="ARBA" id="ARBA00023242"/>
    </source>
</evidence>
<dbReference type="PANTHER" id="PTHR12755">
    <property type="entry name" value="CLEAVAGE/POLYADENYLATION FACTOR IA SUBUNIT CLP1P"/>
    <property type="match status" value="1"/>
</dbReference>
<keyword evidence="14" id="KW-1185">Reference proteome</keyword>
<dbReference type="STRING" id="985895.E4ZQG8"/>
<accession>E4ZQG8</accession>
<dbReference type="GeneID" id="13284192"/>
<dbReference type="GO" id="GO:0051731">
    <property type="term" value="F:polynucleotide 5'-hydroxyl-kinase activity"/>
    <property type="evidence" value="ECO:0007669"/>
    <property type="project" value="InterPro"/>
</dbReference>
<evidence type="ECO:0000256" key="5">
    <source>
        <dbReference type="ARBA" id="ARBA00022664"/>
    </source>
</evidence>
<organism evidence="14">
    <name type="scientific">Leptosphaeria maculans (strain JN3 / isolate v23.1.3 / race Av1-4-5-6-7-8)</name>
    <name type="common">Blackleg fungus</name>
    <name type="synonym">Phoma lingam</name>
    <dbReference type="NCBI Taxonomy" id="985895"/>
    <lineage>
        <taxon>Eukaryota</taxon>
        <taxon>Fungi</taxon>
        <taxon>Dikarya</taxon>
        <taxon>Ascomycota</taxon>
        <taxon>Pezizomycotina</taxon>
        <taxon>Dothideomycetes</taxon>
        <taxon>Pleosporomycetidae</taxon>
        <taxon>Pleosporales</taxon>
        <taxon>Pleosporineae</taxon>
        <taxon>Leptosphaeriaceae</taxon>
        <taxon>Plenodomus</taxon>
        <taxon>Plenodomus lingam/Leptosphaeria maculans species complex</taxon>
    </lineage>
</organism>
<evidence type="ECO:0000259" key="12">
    <source>
        <dbReference type="Pfam" id="PF16575"/>
    </source>
</evidence>
<evidence type="ECO:0000256" key="7">
    <source>
        <dbReference type="ARBA" id="ARBA00022840"/>
    </source>
</evidence>
<dbReference type="EMBL" id="FP929116">
    <property type="protein sequence ID" value="CBX93973.1"/>
    <property type="molecule type" value="Genomic_DNA"/>
</dbReference>
<protein>
    <recommendedName>
        <fullName evidence="4">Polynucleotide 5'-hydroxyl-kinase GRC3</fullName>
    </recommendedName>
    <alternativeName>
        <fullName evidence="3">Polynucleotide 5'-hydroxyl-kinase grc3</fullName>
    </alternativeName>
</protein>
<comment type="function">
    <text evidence="1">Polynucleotide 5'-kinase involved in rRNA processing.</text>
</comment>
<keyword evidence="8 9" id="KW-0539">Nucleus</keyword>
<dbReference type="InterPro" id="IPR038238">
    <property type="entry name" value="Clp1_C_sf"/>
</dbReference>
<dbReference type="Proteomes" id="UP000002668">
    <property type="component" value="Genome"/>
</dbReference>
<evidence type="ECO:0000259" key="11">
    <source>
        <dbReference type="Pfam" id="PF16573"/>
    </source>
</evidence>
<keyword evidence="6 9" id="KW-0547">Nucleotide-binding</keyword>
<dbReference type="GO" id="GO:0006388">
    <property type="term" value="P:tRNA splicing, via endonucleolytic cleavage and ligation"/>
    <property type="evidence" value="ECO:0007669"/>
    <property type="project" value="TreeGrafter"/>
</dbReference>
<feature type="binding site" evidence="9">
    <location>
        <position position="74"/>
    </location>
    <ligand>
        <name>ATP</name>
        <dbReference type="ChEBI" id="CHEBI:30616"/>
    </ligand>
</feature>
<evidence type="ECO:0000259" key="10">
    <source>
        <dbReference type="Pfam" id="PF06807"/>
    </source>
</evidence>
<dbReference type="AlphaFoldDB" id="E4ZQG8"/>
<dbReference type="GO" id="GO:0005849">
    <property type="term" value="C:mRNA cleavage factor complex"/>
    <property type="evidence" value="ECO:0007669"/>
    <property type="project" value="UniProtKB-UniRule"/>
</dbReference>
<dbReference type="InterPro" id="IPR027417">
    <property type="entry name" value="P-loop_NTPase"/>
</dbReference>
<feature type="domain" description="Clp1 P-loop" evidence="12">
    <location>
        <begin position="135"/>
        <end position="340"/>
    </location>
</feature>
<dbReference type="Gene3D" id="3.40.50.300">
    <property type="entry name" value="P-loop containing nucleotide triphosphate hydrolases"/>
    <property type="match status" value="1"/>
</dbReference>
<dbReference type="InParanoid" id="E4ZQG8"/>
<dbReference type="HOGENOM" id="CLU_018195_3_1_1"/>
<comment type="similarity">
    <text evidence="9">Belongs to the Clp1 family. Clp1 subfamily.</text>
</comment>
<feature type="domain" description="Clp1 C-terminal" evidence="10">
    <location>
        <begin position="348"/>
        <end position="470"/>
    </location>
</feature>
<evidence type="ECO:0000313" key="14">
    <source>
        <dbReference type="Proteomes" id="UP000002668"/>
    </source>
</evidence>
<dbReference type="HAMAP" id="MF_03035">
    <property type="entry name" value="Clp1"/>
    <property type="match status" value="1"/>
</dbReference>
<evidence type="ECO:0000256" key="3">
    <source>
        <dbReference type="ARBA" id="ARBA00018706"/>
    </source>
</evidence>
<dbReference type="GO" id="GO:0031124">
    <property type="term" value="P:mRNA 3'-end processing"/>
    <property type="evidence" value="ECO:0007669"/>
    <property type="project" value="UniProtKB-UniRule"/>
</dbReference>